<protein>
    <submittedName>
        <fullName evidence="1">Uncharacterized protein</fullName>
    </submittedName>
</protein>
<keyword evidence="2" id="KW-1185">Reference proteome</keyword>
<dbReference type="Proteomes" id="UP001055286">
    <property type="component" value="Unassembled WGS sequence"/>
</dbReference>
<name>A0AA37HJ65_9HYPH</name>
<accession>A0AA37HJ65</accession>
<comment type="caution">
    <text evidence="1">The sequence shown here is derived from an EMBL/GenBank/DDBJ whole genome shotgun (WGS) entry which is preliminary data.</text>
</comment>
<proteinExistence type="predicted"/>
<sequence length="78" mass="8435">MSTFHLHRGWREPDGLVTAHATSGRVIQAASPSDAVSVALAEGDFLVTDNTNLVWLIDEHGALVWSLRLDGENTKPSP</sequence>
<dbReference type="AlphaFoldDB" id="A0AA37HJ65"/>
<evidence type="ECO:0000313" key="2">
    <source>
        <dbReference type="Proteomes" id="UP001055286"/>
    </source>
</evidence>
<dbReference type="EMBL" id="BPQJ01000086">
    <property type="protein sequence ID" value="GJD66873.1"/>
    <property type="molecule type" value="Genomic_DNA"/>
</dbReference>
<organism evidence="1 2">
    <name type="scientific">Methylobacterium frigidaeris</name>
    <dbReference type="NCBI Taxonomy" id="2038277"/>
    <lineage>
        <taxon>Bacteria</taxon>
        <taxon>Pseudomonadati</taxon>
        <taxon>Pseudomonadota</taxon>
        <taxon>Alphaproteobacteria</taxon>
        <taxon>Hyphomicrobiales</taxon>
        <taxon>Methylobacteriaceae</taxon>
        <taxon>Methylobacterium</taxon>
    </lineage>
</organism>
<dbReference type="RefSeq" id="WP_238193754.1">
    <property type="nucleotide sequence ID" value="NZ_BPQJ01000086.1"/>
</dbReference>
<reference evidence="1" key="2">
    <citation type="submission" date="2021-08" db="EMBL/GenBank/DDBJ databases">
        <authorList>
            <person name="Tani A."/>
            <person name="Ola A."/>
            <person name="Ogura Y."/>
            <person name="Katsura K."/>
            <person name="Hayashi T."/>
        </authorList>
    </citation>
    <scope>NUCLEOTIDE SEQUENCE</scope>
    <source>
        <strain evidence="1">JCM 32048</strain>
    </source>
</reference>
<evidence type="ECO:0000313" key="1">
    <source>
        <dbReference type="EMBL" id="GJD66873.1"/>
    </source>
</evidence>
<gene>
    <name evidence="1" type="ORF">MPEAHAMD_7072</name>
</gene>
<reference evidence="1" key="1">
    <citation type="journal article" date="2016" name="Front. Microbiol.">
        <title>Genome Sequence of the Piezophilic, Mesophilic Sulfate-Reducing Bacterium Desulfovibrio indicus J2T.</title>
        <authorList>
            <person name="Cao J."/>
            <person name="Maignien L."/>
            <person name="Shao Z."/>
            <person name="Alain K."/>
            <person name="Jebbar M."/>
        </authorList>
    </citation>
    <scope>NUCLEOTIDE SEQUENCE</scope>
    <source>
        <strain evidence="1">JCM 32048</strain>
    </source>
</reference>